<dbReference type="RefSeq" id="WP_013048882.1">
    <property type="nucleotide sequence ID" value="NC_014011.1"/>
</dbReference>
<feature type="domain" description="UDP N-acetylglucosamine O-acyltransferase C-terminal" evidence="6">
    <location>
        <begin position="176"/>
        <end position="254"/>
    </location>
</feature>
<evidence type="ECO:0000256" key="3">
    <source>
        <dbReference type="ARBA" id="ARBA00022679"/>
    </source>
</evidence>
<dbReference type="NCBIfam" id="NF003657">
    <property type="entry name" value="PRK05289.1"/>
    <property type="match status" value="1"/>
</dbReference>
<proteinExistence type="predicted"/>
<organism evidence="7 8">
    <name type="scientific">Aminobacterium colombiense (strain DSM 12261 / ALA-1)</name>
    <dbReference type="NCBI Taxonomy" id="572547"/>
    <lineage>
        <taxon>Bacteria</taxon>
        <taxon>Thermotogati</taxon>
        <taxon>Synergistota</taxon>
        <taxon>Synergistia</taxon>
        <taxon>Synergistales</taxon>
        <taxon>Aminobacteriaceae</taxon>
        <taxon>Aminobacterium</taxon>
    </lineage>
</organism>
<keyword evidence="3 7" id="KW-0808">Transferase</keyword>
<dbReference type="EC" id="2.3.1.129" evidence="7"/>
<evidence type="ECO:0000256" key="4">
    <source>
        <dbReference type="ARBA" id="ARBA00023098"/>
    </source>
</evidence>
<dbReference type="InterPro" id="IPR010137">
    <property type="entry name" value="Lipid_A_LpxA"/>
</dbReference>
<evidence type="ECO:0000256" key="5">
    <source>
        <dbReference type="ARBA" id="ARBA00023315"/>
    </source>
</evidence>
<dbReference type="Gene3D" id="2.160.10.10">
    <property type="entry name" value="Hexapeptide repeat proteins"/>
    <property type="match status" value="1"/>
</dbReference>
<keyword evidence="5 7" id="KW-0012">Acyltransferase</keyword>
<sequence>MSVTIHPTAIVSPKAVLEDNIVVGPYCIVGDLVHIGENTTLEAFVRILDFTRIGAGCHIYENSILGREPQDKSFGNEESWVHIGDRVVIRENVTIHRACGEGAITVVGDDCFIMEGVHLGHNVQIAKRVTIANKAGFAGYVSVGEGTVVGGLAGFHQFVRVGRYCMIGGLSKVVKDVAPFLLVDGHPAQVHGINSVGLKRAGFSSSDRKDIKNLYRHLYHSGLPIRTAAQSLAAGENALAAEIVAFVAQAHRGLAPWPHGSKGETDD</sequence>
<dbReference type="KEGG" id="aco:Amico_1502"/>
<dbReference type="PANTHER" id="PTHR43480:SF1">
    <property type="entry name" value="ACYL-[ACYL-CARRIER-PROTEIN]--UDP-N-ACETYLGLUCOSAMINE O-ACYLTRANSFERASE, MITOCHONDRIAL-RELATED"/>
    <property type="match status" value="1"/>
</dbReference>
<dbReference type="eggNOG" id="COG1043">
    <property type="taxonomic scope" value="Bacteria"/>
</dbReference>
<dbReference type="InterPro" id="IPR029098">
    <property type="entry name" value="Acetyltransf_C"/>
</dbReference>
<dbReference type="InterPro" id="IPR011004">
    <property type="entry name" value="Trimer_LpxA-like_sf"/>
</dbReference>
<evidence type="ECO:0000256" key="1">
    <source>
        <dbReference type="ARBA" id="ARBA00022516"/>
    </source>
</evidence>
<dbReference type="InterPro" id="IPR037157">
    <property type="entry name" value="Acetyltransf_C_sf"/>
</dbReference>
<protein>
    <submittedName>
        <fullName evidence="7">Acyl-(Acyl-carrier-protein)--UDP-N-acetylglucosa mineO-acyltransferase</fullName>
        <ecNumber evidence="7">2.3.1.129</ecNumber>
    </submittedName>
</protein>
<dbReference type="GO" id="GO:0009245">
    <property type="term" value="P:lipid A biosynthetic process"/>
    <property type="evidence" value="ECO:0007669"/>
    <property type="project" value="UniProtKB-KW"/>
</dbReference>
<dbReference type="AlphaFoldDB" id="D5EGD7"/>
<evidence type="ECO:0000256" key="2">
    <source>
        <dbReference type="ARBA" id="ARBA00022556"/>
    </source>
</evidence>
<reference evidence="7 8" key="1">
    <citation type="journal article" date="2010" name="Stand. Genomic Sci.">
        <title>Complete genome sequence of Aminobacterium colombiense type strain (ALA-1).</title>
        <authorList>
            <person name="Chertkov O."/>
            <person name="Sikorski J."/>
            <person name="Brambilla E."/>
            <person name="Lapidus A."/>
            <person name="Copeland A."/>
            <person name="Glavina Del Rio T."/>
            <person name="Nolan M."/>
            <person name="Lucas S."/>
            <person name="Tice H."/>
            <person name="Cheng J.F."/>
            <person name="Han C."/>
            <person name="Detter J.C."/>
            <person name="Bruce D."/>
            <person name="Tapia R."/>
            <person name="Goodwin L."/>
            <person name="Pitluck S."/>
            <person name="Liolios K."/>
            <person name="Ivanova N."/>
            <person name="Mavromatis K."/>
            <person name="Ovchinnikova G."/>
            <person name="Pati A."/>
            <person name="Chen A."/>
            <person name="Palaniappan K."/>
            <person name="Land M."/>
            <person name="Hauser L."/>
            <person name="Chang Y.J."/>
            <person name="Jeffries C.D."/>
            <person name="Spring S."/>
            <person name="Rohde M."/>
            <person name="Goker M."/>
            <person name="Bristow J."/>
            <person name="Eisen J.A."/>
            <person name="Markowitz V."/>
            <person name="Hugenholtz P."/>
            <person name="Kyrpides N.C."/>
            <person name="Klenk H.P."/>
        </authorList>
    </citation>
    <scope>NUCLEOTIDE SEQUENCE [LARGE SCALE GENOMIC DNA]</scope>
    <source>
        <strain evidence="8">DSM 12261 / ALA-1</strain>
    </source>
</reference>
<dbReference type="STRING" id="572547.Amico_1502"/>
<name>D5EGD7_AMICL</name>
<keyword evidence="4" id="KW-0443">Lipid metabolism</keyword>
<keyword evidence="1" id="KW-0444">Lipid biosynthesis</keyword>
<evidence type="ECO:0000259" key="6">
    <source>
        <dbReference type="Pfam" id="PF13720"/>
    </source>
</evidence>
<dbReference type="OrthoDB" id="9782926at2"/>
<dbReference type="InterPro" id="IPR001451">
    <property type="entry name" value="Hexapep"/>
</dbReference>
<dbReference type="GO" id="GO:0008780">
    <property type="term" value="F:acyl-[acyl-carrier-protein]-UDP-N-acetylglucosamine O-acyltransferase activity"/>
    <property type="evidence" value="ECO:0007669"/>
    <property type="project" value="UniProtKB-EC"/>
</dbReference>
<dbReference type="HOGENOM" id="CLU_061249_0_0_0"/>
<dbReference type="Proteomes" id="UP000002366">
    <property type="component" value="Chromosome"/>
</dbReference>
<dbReference type="EMBL" id="CP001997">
    <property type="protein sequence ID" value="ADE57619.1"/>
    <property type="molecule type" value="Genomic_DNA"/>
</dbReference>
<dbReference type="NCBIfam" id="TIGR01852">
    <property type="entry name" value="lipid_A_lpxA"/>
    <property type="match status" value="1"/>
</dbReference>
<dbReference type="PIRSF" id="PIRSF000456">
    <property type="entry name" value="UDP-GlcNAc_acltr"/>
    <property type="match status" value="1"/>
</dbReference>
<dbReference type="PANTHER" id="PTHR43480">
    <property type="entry name" value="ACYL-[ACYL-CARRIER-PROTEIN]--UDP-N-ACETYLGLUCOSAMINE O-ACYLTRANSFERASE"/>
    <property type="match status" value="1"/>
</dbReference>
<dbReference type="SUPFAM" id="SSF51161">
    <property type="entry name" value="Trimeric LpxA-like enzymes"/>
    <property type="match status" value="1"/>
</dbReference>
<keyword evidence="2" id="KW-0441">Lipid A biosynthesis</keyword>
<dbReference type="GO" id="GO:0016020">
    <property type="term" value="C:membrane"/>
    <property type="evidence" value="ECO:0007669"/>
    <property type="project" value="GOC"/>
</dbReference>
<dbReference type="Gene3D" id="1.20.1180.10">
    <property type="entry name" value="Udp N-acetylglucosamine O-acyltransferase, C-terminal domain"/>
    <property type="match status" value="1"/>
</dbReference>
<gene>
    <name evidence="7" type="ordered locus">Amico_1502</name>
</gene>
<keyword evidence="8" id="KW-1185">Reference proteome</keyword>
<evidence type="ECO:0000313" key="8">
    <source>
        <dbReference type="Proteomes" id="UP000002366"/>
    </source>
</evidence>
<dbReference type="Pfam" id="PF13720">
    <property type="entry name" value="Acetyltransf_11"/>
    <property type="match status" value="1"/>
</dbReference>
<evidence type="ECO:0000313" key="7">
    <source>
        <dbReference type="EMBL" id="ADE57619.1"/>
    </source>
</evidence>
<accession>D5EGD7</accession>
<dbReference type="Pfam" id="PF00132">
    <property type="entry name" value="Hexapep"/>
    <property type="match status" value="2"/>
</dbReference>